<dbReference type="EMBL" id="SNRW01000406">
    <property type="protein sequence ID" value="KAA6401342.1"/>
    <property type="molecule type" value="Genomic_DNA"/>
</dbReference>
<protein>
    <submittedName>
        <fullName evidence="1">Uncharacterized protein</fullName>
    </submittedName>
</protein>
<reference evidence="1 2" key="1">
    <citation type="submission" date="2019-03" db="EMBL/GenBank/DDBJ databases">
        <title>Single cell metagenomics reveals metabolic interactions within the superorganism composed of flagellate Streblomastix strix and complex community of Bacteroidetes bacteria on its surface.</title>
        <authorList>
            <person name="Treitli S.C."/>
            <person name="Kolisko M."/>
            <person name="Husnik F."/>
            <person name="Keeling P."/>
            <person name="Hampl V."/>
        </authorList>
    </citation>
    <scope>NUCLEOTIDE SEQUENCE [LARGE SCALE GENOMIC DNA]</scope>
    <source>
        <strain evidence="1">ST1C</strain>
    </source>
</reference>
<evidence type="ECO:0000313" key="1">
    <source>
        <dbReference type="EMBL" id="KAA6401342.1"/>
    </source>
</evidence>
<sequence length="124" mass="13750">MEVNRQNCDRYHSGLVNYVIGKPTCAVFAINESGSQDWPDAKLSLMQVTAGTTNQQLHYKVKRNSNLHTVMSAIASYGDTMPSLVVTKRVILDADVHATGLKFNVDVIIEHRPKGYVNSAIFRA</sequence>
<gene>
    <name evidence="1" type="ORF">EZS28_003132</name>
</gene>
<proteinExistence type="predicted"/>
<dbReference type="AlphaFoldDB" id="A0A5J4X3J2"/>
<evidence type="ECO:0000313" key="2">
    <source>
        <dbReference type="Proteomes" id="UP000324800"/>
    </source>
</evidence>
<comment type="caution">
    <text evidence="1">The sequence shown here is derived from an EMBL/GenBank/DDBJ whole genome shotgun (WGS) entry which is preliminary data.</text>
</comment>
<organism evidence="1 2">
    <name type="scientific">Streblomastix strix</name>
    <dbReference type="NCBI Taxonomy" id="222440"/>
    <lineage>
        <taxon>Eukaryota</taxon>
        <taxon>Metamonada</taxon>
        <taxon>Preaxostyla</taxon>
        <taxon>Oxymonadida</taxon>
        <taxon>Streblomastigidae</taxon>
        <taxon>Streblomastix</taxon>
    </lineage>
</organism>
<dbReference type="Proteomes" id="UP000324800">
    <property type="component" value="Unassembled WGS sequence"/>
</dbReference>
<name>A0A5J4X3J2_9EUKA</name>
<accession>A0A5J4X3J2</accession>